<feature type="repeat" description="WD" evidence="3">
    <location>
        <begin position="355"/>
        <end position="396"/>
    </location>
</feature>
<feature type="repeat" description="WD" evidence="3">
    <location>
        <begin position="271"/>
        <end position="312"/>
    </location>
</feature>
<dbReference type="STRING" id="8187.ENSLCAP00010045595"/>
<feature type="repeat" description="WD" evidence="3">
    <location>
        <begin position="313"/>
        <end position="354"/>
    </location>
</feature>
<evidence type="ECO:0000256" key="1">
    <source>
        <dbReference type="ARBA" id="ARBA00022574"/>
    </source>
</evidence>
<feature type="repeat" description="WD" evidence="3">
    <location>
        <begin position="481"/>
        <end position="513"/>
    </location>
</feature>
<evidence type="ECO:0000256" key="2">
    <source>
        <dbReference type="ARBA" id="ARBA00022737"/>
    </source>
</evidence>
<dbReference type="InterPro" id="IPR020472">
    <property type="entry name" value="WD40_PAC1"/>
</dbReference>
<dbReference type="PANTHER" id="PTHR14604">
    <property type="entry name" value="WD40 REPEAT PF20"/>
    <property type="match status" value="1"/>
</dbReference>
<keyword evidence="2" id="KW-0677">Repeat</keyword>
<dbReference type="InterPro" id="IPR001680">
    <property type="entry name" value="WD40_rpt"/>
</dbReference>
<dbReference type="PRINTS" id="PR00320">
    <property type="entry name" value="GPROTEINBRPT"/>
</dbReference>
<dbReference type="GO" id="GO:1990716">
    <property type="term" value="C:axonemal central apparatus"/>
    <property type="evidence" value="ECO:0007669"/>
    <property type="project" value="TreeGrafter"/>
</dbReference>
<dbReference type="GeneTree" id="ENSGT00940000155053"/>
<evidence type="ECO:0000313" key="5">
    <source>
        <dbReference type="Ensembl" id="ENSLCAP00010045595.1"/>
    </source>
</evidence>
<dbReference type="Proteomes" id="UP000314980">
    <property type="component" value="Unassembled WGS sequence"/>
</dbReference>
<feature type="repeat" description="WD" evidence="3">
    <location>
        <begin position="397"/>
        <end position="438"/>
    </location>
</feature>
<reference evidence="5" key="2">
    <citation type="submission" date="2025-08" db="UniProtKB">
        <authorList>
            <consortium name="Ensembl"/>
        </authorList>
    </citation>
    <scope>IDENTIFICATION</scope>
</reference>
<dbReference type="Ensembl" id="ENSLCAT00010046706.1">
    <property type="protein sequence ID" value="ENSLCAP00010045595.1"/>
    <property type="gene ID" value="ENSLCAG00010021201.1"/>
</dbReference>
<dbReference type="PROSITE" id="PS50294">
    <property type="entry name" value="WD_REPEATS_REGION"/>
    <property type="match status" value="5"/>
</dbReference>
<organism evidence="5 6">
    <name type="scientific">Lates calcarifer</name>
    <name type="common">Barramundi</name>
    <name type="synonym">Holocentrus calcarifer</name>
    <dbReference type="NCBI Taxonomy" id="8187"/>
    <lineage>
        <taxon>Eukaryota</taxon>
        <taxon>Metazoa</taxon>
        <taxon>Chordata</taxon>
        <taxon>Craniata</taxon>
        <taxon>Vertebrata</taxon>
        <taxon>Euteleostomi</taxon>
        <taxon>Actinopterygii</taxon>
        <taxon>Neopterygii</taxon>
        <taxon>Teleostei</taxon>
        <taxon>Neoteleostei</taxon>
        <taxon>Acanthomorphata</taxon>
        <taxon>Carangaria</taxon>
        <taxon>Carangaria incertae sedis</taxon>
        <taxon>Centropomidae</taxon>
        <taxon>Lates</taxon>
    </lineage>
</organism>
<dbReference type="InterPro" id="IPR019775">
    <property type="entry name" value="WD40_repeat_CS"/>
</dbReference>
<evidence type="ECO:0000256" key="4">
    <source>
        <dbReference type="SAM" id="MobiDB-lite"/>
    </source>
</evidence>
<evidence type="ECO:0000313" key="6">
    <source>
        <dbReference type="Proteomes" id="UP000314980"/>
    </source>
</evidence>
<reference evidence="5" key="3">
    <citation type="submission" date="2025-09" db="UniProtKB">
        <authorList>
            <consortium name="Ensembl"/>
        </authorList>
    </citation>
    <scope>IDENTIFICATION</scope>
</reference>
<dbReference type="CDD" id="cd00200">
    <property type="entry name" value="WD40"/>
    <property type="match status" value="1"/>
</dbReference>
<sequence length="523" mass="58188">MGCHGCYGISESRAQLICAEERKCQLRGKETVVDDFLRNFLRRAGLSRTLNSFEAEWYSSAQKHLTETLMPETVRGETERLRQELLAAGESLVRTQRERGFHRLQYRQVAEDKNRLIEDLNQLKRHLESYEPALRQLDDKYQAALRQRMLITLEKDRVQNTSDARLNREKVEKGRGIKRSDSADKSSAKSPITRQSRDSQFPIYSRQLSPHLAQAKSQKWKNPGSFSLSCSIRAHKMPISCISLHPRKLILASASDDRSWRLWALPMMLTGEGHSDWLSGCSFHPDGSKLATTSGDTTVRLWDFSRGCCVLTLSGHCQVTWGCSFHSCGHFLASCSADKTVKLWDLKSQLCLLTLRRHTTSVNSVCFLPFSNLLLSCSADKTLALWDARLGVCTTTIHGHLHPCNHASFSPAGNVVASCDSSGVVNLWDIRKPASAMATVDAGSLGANQVVFSPFGKMLAVACSDRLVKLVKVDSRAVSTLSGHSDGVQSVTFDHTGESVMSAGSDGLINMWSEHEVNEETKK</sequence>
<dbReference type="PROSITE" id="PS00678">
    <property type="entry name" value="WD_REPEATS_1"/>
    <property type="match status" value="2"/>
</dbReference>
<evidence type="ECO:0008006" key="7">
    <source>
        <dbReference type="Google" id="ProtNLM"/>
    </source>
</evidence>
<reference evidence="6" key="1">
    <citation type="submission" date="2015-09" db="EMBL/GenBank/DDBJ databases">
        <authorList>
            <person name="Sai Rama Sridatta P."/>
        </authorList>
    </citation>
    <scope>NUCLEOTIDE SEQUENCE [LARGE SCALE GENOMIC DNA]</scope>
</reference>
<dbReference type="PANTHER" id="PTHR14604:SF3">
    <property type="entry name" value="SPERM-ASSOCIATED ANTIGEN 16 PROTEIN"/>
    <property type="match status" value="1"/>
</dbReference>
<keyword evidence="6" id="KW-1185">Reference proteome</keyword>
<dbReference type="Gene3D" id="2.130.10.10">
    <property type="entry name" value="YVTN repeat-like/Quinoprotein amine dehydrogenase"/>
    <property type="match status" value="2"/>
</dbReference>
<keyword evidence="1 3" id="KW-0853">WD repeat</keyword>
<dbReference type="GO" id="GO:0035082">
    <property type="term" value="P:axoneme assembly"/>
    <property type="evidence" value="ECO:0007669"/>
    <property type="project" value="TreeGrafter"/>
</dbReference>
<dbReference type="SUPFAM" id="SSF50978">
    <property type="entry name" value="WD40 repeat-like"/>
    <property type="match status" value="1"/>
</dbReference>
<feature type="repeat" description="WD" evidence="3">
    <location>
        <begin position="232"/>
        <end position="263"/>
    </location>
</feature>
<dbReference type="InParanoid" id="A0A4W6F5B9"/>
<accession>A0A4W6F5B9</accession>
<feature type="region of interest" description="Disordered" evidence="4">
    <location>
        <begin position="162"/>
        <end position="200"/>
    </location>
</feature>
<feature type="compositionally biased region" description="Basic and acidic residues" evidence="4">
    <location>
        <begin position="165"/>
        <end position="187"/>
    </location>
</feature>
<evidence type="ECO:0000256" key="3">
    <source>
        <dbReference type="PROSITE-ProRule" id="PRU00221"/>
    </source>
</evidence>
<dbReference type="InterPro" id="IPR050995">
    <property type="entry name" value="WD-F-box_domain-protein"/>
</dbReference>
<dbReference type="InterPro" id="IPR015943">
    <property type="entry name" value="WD40/YVTN_repeat-like_dom_sf"/>
</dbReference>
<dbReference type="SMART" id="SM00320">
    <property type="entry name" value="WD40"/>
    <property type="match status" value="7"/>
</dbReference>
<dbReference type="InterPro" id="IPR036322">
    <property type="entry name" value="WD40_repeat_dom_sf"/>
</dbReference>
<dbReference type="PROSITE" id="PS50082">
    <property type="entry name" value="WD_REPEATS_2"/>
    <property type="match status" value="6"/>
</dbReference>
<name>A0A4W6F5B9_LATCA</name>
<dbReference type="AlphaFoldDB" id="A0A4W6F5B9"/>
<proteinExistence type="predicted"/>
<protein>
    <recommendedName>
        <fullName evidence="7">Sperm associated antigen 16</fullName>
    </recommendedName>
</protein>
<dbReference type="Pfam" id="PF00400">
    <property type="entry name" value="WD40"/>
    <property type="match status" value="6"/>
</dbReference>